<reference evidence="2" key="1">
    <citation type="submission" date="2023-02" db="EMBL/GenBank/DDBJ databases">
        <title>Genome of toxic invasive species Heracleum sosnowskyi carries increased number of genes despite the absence of recent whole-genome duplications.</title>
        <authorList>
            <person name="Schelkunov M."/>
            <person name="Shtratnikova V."/>
            <person name="Makarenko M."/>
            <person name="Klepikova A."/>
            <person name="Omelchenko D."/>
            <person name="Novikova G."/>
            <person name="Obukhova E."/>
            <person name="Bogdanov V."/>
            <person name="Penin A."/>
            <person name="Logacheva M."/>
        </authorList>
    </citation>
    <scope>NUCLEOTIDE SEQUENCE</scope>
    <source>
        <strain evidence="2">Hsosn_3</strain>
        <tissue evidence="2">Leaf</tissue>
    </source>
</reference>
<gene>
    <name evidence="2" type="ORF">POM88_031970</name>
</gene>
<feature type="domain" description="Protein kinase" evidence="1">
    <location>
        <begin position="1"/>
        <end position="251"/>
    </location>
</feature>
<dbReference type="EMBL" id="JAUIZM010000007">
    <property type="protein sequence ID" value="KAK1375777.1"/>
    <property type="molecule type" value="Genomic_DNA"/>
</dbReference>
<organism evidence="2 3">
    <name type="scientific">Heracleum sosnowskyi</name>
    <dbReference type="NCBI Taxonomy" id="360622"/>
    <lineage>
        <taxon>Eukaryota</taxon>
        <taxon>Viridiplantae</taxon>
        <taxon>Streptophyta</taxon>
        <taxon>Embryophyta</taxon>
        <taxon>Tracheophyta</taxon>
        <taxon>Spermatophyta</taxon>
        <taxon>Magnoliopsida</taxon>
        <taxon>eudicotyledons</taxon>
        <taxon>Gunneridae</taxon>
        <taxon>Pentapetalae</taxon>
        <taxon>asterids</taxon>
        <taxon>campanulids</taxon>
        <taxon>Apiales</taxon>
        <taxon>Apiaceae</taxon>
        <taxon>Apioideae</taxon>
        <taxon>apioid superclade</taxon>
        <taxon>Tordylieae</taxon>
        <taxon>Tordyliinae</taxon>
        <taxon>Heracleum</taxon>
    </lineage>
</organism>
<dbReference type="InterPro" id="IPR011009">
    <property type="entry name" value="Kinase-like_dom_sf"/>
</dbReference>
<comment type="caution">
    <text evidence="2">The sequence shown here is derived from an EMBL/GenBank/DDBJ whole genome shotgun (WGS) entry which is preliminary data.</text>
</comment>
<keyword evidence="2" id="KW-0121">Carboxypeptidase</keyword>
<protein>
    <submittedName>
        <fullName evidence="2">Serine carboxypeptidase 44</fullName>
    </submittedName>
</protein>
<dbReference type="GO" id="GO:0005524">
    <property type="term" value="F:ATP binding"/>
    <property type="evidence" value="ECO:0007669"/>
    <property type="project" value="InterPro"/>
</dbReference>
<evidence type="ECO:0000259" key="1">
    <source>
        <dbReference type="PROSITE" id="PS50011"/>
    </source>
</evidence>
<sequence length="260" mass="29766">MLILDMASRYEKFKFPGKGYREYVYLKSAPATDSSTLQLEKTILYDLKDCQQIVECFGDGFSVENRKLVYNLLLEFAAGGTLVDLMKDSGDRIEEWDASKYTCMLLRGLSHMHQKGYVHCDLEPDNILVFLSKKKDGSLDYSLKIADFGSAKIISSDNLDYGRSQLKTLLGVARDDVATDIWSLGCIVAEMLVGKSYVMDLKKSCKDNEENCLEILPKFLSEDAKDFLRRCLTMNKKERWTSERLLHHPFITEFDEVNLN</sequence>
<keyword evidence="2" id="KW-0645">Protease</keyword>
<accession>A0AAD8I0E1</accession>
<dbReference type="InterPro" id="IPR000719">
    <property type="entry name" value="Prot_kinase_dom"/>
</dbReference>
<dbReference type="Proteomes" id="UP001237642">
    <property type="component" value="Unassembled WGS sequence"/>
</dbReference>
<dbReference type="AlphaFoldDB" id="A0AAD8I0E1"/>
<dbReference type="GO" id="GO:0004672">
    <property type="term" value="F:protein kinase activity"/>
    <property type="evidence" value="ECO:0007669"/>
    <property type="project" value="InterPro"/>
</dbReference>
<proteinExistence type="predicted"/>
<dbReference type="Gene3D" id="1.10.510.10">
    <property type="entry name" value="Transferase(Phosphotransferase) domain 1"/>
    <property type="match status" value="1"/>
</dbReference>
<evidence type="ECO:0000313" key="2">
    <source>
        <dbReference type="EMBL" id="KAK1375777.1"/>
    </source>
</evidence>
<dbReference type="PROSITE" id="PS50011">
    <property type="entry name" value="PROTEIN_KINASE_DOM"/>
    <property type="match status" value="1"/>
</dbReference>
<keyword evidence="3" id="KW-1185">Reference proteome</keyword>
<dbReference type="GO" id="GO:0004180">
    <property type="term" value="F:carboxypeptidase activity"/>
    <property type="evidence" value="ECO:0007669"/>
    <property type="project" value="UniProtKB-KW"/>
</dbReference>
<reference evidence="2" key="2">
    <citation type="submission" date="2023-05" db="EMBL/GenBank/DDBJ databases">
        <authorList>
            <person name="Schelkunov M.I."/>
        </authorList>
    </citation>
    <scope>NUCLEOTIDE SEQUENCE</scope>
    <source>
        <strain evidence="2">Hsosn_3</strain>
        <tissue evidence="2">Leaf</tissue>
    </source>
</reference>
<dbReference type="PANTHER" id="PTHR48011">
    <property type="entry name" value="CCR4-NOT TRANSCRIPTIONAL COMPLEX SUBUNIT CAF120-RELATED"/>
    <property type="match status" value="1"/>
</dbReference>
<dbReference type="InterPro" id="IPR052751">
    <property type="entry name" value="Plant_MAPKKK"/>
</dbReference>
<name>A0AAD8I0E1_9APIA</name>
<dbReference type="PANTHER" id="PTHR48011:SF51">
    <property type="entry name" value="PROTEIN KINASE SUPERFAMILY PROTEIN"/>
    <property type="match status" value="1"/>
</dbReference>
<keyword evidence="2" id="KW-0378">Hydrolase</keyword>
<dbReference type="Pfam" id="PF00069">
    <property type="entry name" value="Pkinase"/>
    <property type="match status" value="1"/>
</dbReference>
<evidence type="ECO:0000313" key="3">
    <source>
        <dbReference type="Proteomes" id="UP001237642"/>
    </source>
</evidence>
<dbReference type="SUPFAM" id="SSF56112">
    <property type="entry name" value="Protein kinase-like (PK-like)"/>
    <property type="match status" value="1"/>
</dbReference>
<dbReference type="GO" id="GO:0007165">
    <property type="term" value="P:signal transduction"/>
    <property type="evidence" value="ECO:0007669"/>
    <property type="project" value="TreeGrafter"/>
</dbReference>